<dbReference type="AlphaFoldDB" id="A0A8H3ITU0"/>
<keyword evidence="3" id="KW-0677">Repeat</keyword>
<proteinExistence type="inferred from homology"/>
<dbReference type="InterPro" id="IPR049092">
    <property type="entry name" value="MIOS_a-sol"/>
</dbReference>
<sequence>MELAVRWNQRSTPADPRFLIVDVPGRTLKHCQVDHVQGKTVQWREISKNSRVPQFRAFDWDFIHNVVAVGQWSGEVAVLGLQNDAPSLSISVKTPRNCNSVAFSSESLLATGLDRVRNDYCLNVYDIGQWAGSVPDSLPPRQPVNEPLRRLSVSEGITSIKFFLQQPKILVTGVKGVGVRIYDLRDSQNSPAIQYSTLCVHNIAIDPCNANYFASAGPPKNATVQIWDRRSTTRQSTSMTSHTSTTDTPLLELKHVFESHPSADLPSIWSLRYSIAKQGSLGILGSHGAVRIFETKRDWVDSEPGDTIDIGDSVSSISVTRTEMLGVSQNADGNDRGAHTKTKKVLAFDFLNMVGSDGRPAAITMHGSQEIELRQLHTLSPAIATRFTSRASIAIADAGRNSQTGMRVFNASQNGTIRDALTALNQRLQSHTLASSADEQNNENENDGWMEQTTRPNTPIDSTSRSRSGRRSSRVHPLGTVEDALTIAERARRRCLEGYLLDPQRNAEIVQGNRELQLMWKWIGVAKEHANSGDLARGSINCNYLGVLNIWQNDIGSDISARARPGVSREDVWKRIIEQVKDLEIPKIEIPETDRAYHRWLCLYILGFDPTPDVLLQKVKSLALAGNNYEAALHALLARDPGLASIALRSGPRNSQNKALSLLLSIYAAAEDRSSLLEQLSLVTGSLKDPFVQAISLLLNVRISNIEASSLPAIPLLPPQHHIALAFSLLSDGPLESYLLEQYRDAVAAGLVSYIPLTGLSQLSLRIFKRYLNHTGDLQSVVLALSHVCPLYINKPRMMSWRSEYRTSLNRYGQYIKRAQFDMQTTKLATRPDGTTSLEPQKRQISLQCTNCNGALHRDPDPFLSKVPTLQSSLSDSIIPTINNNSIPPPSSSDTISTSLTVEPATGTRTSGFRTPTSPHSTTTTTGPRSQQQANRLFSTPRDGTLCPHCGARLPRCAVCEFWTGETDPRSRGARSNNTVTAAGGGGGGGGGGSGSDGNGTSKNGDVDDGKEGGESGKKKKKKRENEDENEDERGDERGDRDGEDIDTLLSGFIEICLSCRHVYHRAHARAWFARHAECAAVGCGCVCAGEE</sequence>
<feature type="domain" description="GATOR2 complex protein MIO zinc-ribbon like" evidence="5">
    <location>
        <begin position="1044"/>
        <end position="1089"/>
    </location>
</feature>
<feature type="region of interest" description="Disordered" evidence="4">
    <location>
        <begin position="905"/>
        <end position="933"/>
    </location>
</feature>
<feature type="compositionally biased region" description="Gly residues" evidence="4">
    <location>
        <begin position="983"/>
        <end position="998"/>
    </location>
</feature>
<dbReference type="InterPro" id="IPR037593">
    <property type="entry name" value="MIOS/Sea4"/>
</dbReference>
<dbReference type="Proteomes" id="UP000664169">
    <property type="component" value="Unassembled WGS sequence"/>
</dbReference>
<dbReference type="Gene3D" id="2.130.10.10">
    <property type="entry name" value="YVTN repeat-like/Quinoprotein amine dehydrogenase"/>
    <property type="match status" value="1"/>
</dbReference>
<evidence type="ECO:0000259" key="6">
    <source>
        <dbReference type="Pfam" id="PF21719"/>
    </source>
</evidence>
<evidence type="ECO:0000256" key="2">
    <source>
        <dbReference type="ARBA" id="ARBA00022574"/>
    </source>
</evidence>
<feature type="compositionally biased region" description="Polar residues" evidence="4">
    <location>
        <begin position="451"/>
        <end position="463"/>
    </location>
</feature>
<evidence type="ECO:0000313" key="7">
    <source>
        <dbReference type="EMBL" id="CAF9927575.1"/>
    </source>
</evidence>
<dbReference type="GO" id="GO:0005737">
    <property type="term" value="C:cytoplasm"/>
    <property type="evidence" value="ECO:0007669"/>
    <property type="project" value="TreeGrafter"/>
</dbReference>
<accession>A0A8H3ITU0</accession>
<dbReference type="InterPro" id="IPR015943">
    <property type="entry name" value="WD40/YVTN_repeat-like_dom_sf"/>
</dbReference>
<organism evidence="7 8">
    <name type="scientific">Gomphillus americanus</name>
    <dbReference type="NCBI Taxonomy" id="1940652"/>
    <lineage>
        <taxon>Eukaryota</taxon>
        <taxon>Fungi</taxon>
        <taxon>Dikarya</taxon>
        <taxon>Ascomycota</taxon>
        <taxon>Pezizomycotina</taxon>
        <taxon>Lecanoromycetes</taxon>
        <taxon>OSLEUM clade</taxon>
        <taxon>Ostropomycetidae</taxon>
        <taxon>Ostropales</taxon>
        <taxon>Graphidaceae</taxon>
        <taxon>Gomphilloideae</taxon>
        <taxon>Gomphillus</taxon>
    </lineage>
</organism>
<gene>
    <name evidence="7" type="ORF">GOMPHAMPRED_004438</name>
</gene>
<dbReference type="InterPro" id="IPR036322">
    <property type="entry name" value="WD40_repeat_dom_sf"/>
</dbReference>
<dbReference type="PANTHER" id="PTHR16453:SF9">
    <property type="entry name" value="GATOR COMPLEX PROTEIN MIOS"/>
    <property type="match status" value="1"/>
</dbReference>
<name>A0A8H3ITU0_9LECA</name>
<evidence type="ECO:0000256" key="1">
    <source>
        <dbReference type="ARBA" id="ARBA00009713"/>
    </source>
</evidence>
<dbReference type="Pfam" id="PF21719">
    <property type="entry name" value="MIOS_a-sol"/>
    <property type="match status" value="1"/>
</dbReference>
<dbReference type="PANTHER" id="PTHR16453">
    <property type="entry name" value="WD40 DOMAIN-CONTAINING PROTEIN MIO FAMILY MEMBER"/>
    <property type="match status" value="1"/>
</dbReference>
<comment type="caution">
    <text evidence="7">The sequence shown here is derived from an EMBL/GenBank/DDBJ whole genome shotgun (WGS) entry which is preliminary data.</text>
</comment>
<feature type="compositionally biased region" description="Low complexity" evidence="4">
    <location>
        <begin position="915"/>
        <end position="933"/>
    </location>
</feature>
<dbReference type="Pfam" id="PF17034">
    <property type="entry name" value="zinc_ribbon_16"/>
    <property type="match status" value="1"/>
</dbReference>
<dbReference type="GO" id="GO:1904263">
    <property type="term" value="P:positive regulation of TORC1 signaling"/>
    <property type="evidence" value="ECO:0007669"/>
    <property type="project" value="TreeGrafter"/>
</dbReference>
<dbReference type="InterPro" id="IPR031488">
    <property type="entry name" value="Zn_ribbon_mio"/>
</dbReference>
<feature type="domain" description="MIOS-like alpha-solenoid" evidence="6">
    <location>
        <begin position="492"/>
        <end position="699"/>
    </location>
</feature>
<dbReference type="SUPFAM" id="SSF50978">
    <property type="entry name" value="WD40 repeat-like"/>
    <property type="match status" value="1"/>
</dbReference>
<feature type="compositionally biased region" description="Basic and acidic residues" evidence="4">
    <location>
        <begin position="1005"/>
        <end position="1017"/>
    </location>
</feature>
<feature type="region of interest" description="Disordered" evidence="4">
    <location>
        <begin position="433"/>
        <end position="477"/>
    </location>
</feature>
<reference evidence="7" key="1">
    <citation type="submission" date="2021-03" db="EMBL/GenBank/DDBJ databases">
        <authorList>
            <person name="Tagirdzhanova G."/>
        </authorList>
    </citation>
    <scope>NUCLEOTIDE SEQUENCE</scope>
</reference>
<evidence type="ECO:0000313" key="8">
    <source>
        <dbReference type="Proteomes" id="UP000664169"/>
    </source>
</evidence>
<evidence type="ECO:0000256" key="4">
    <source>
        <dbReference type="SAM" id="MobiDB-lite"/>
    </source>
</evidence>
<keyword evidence="2" id="KW-0853">WD repeat</keyword>
<feature type="region of interest" description="Disordered" evidence="4">
    <location>
        <begin position="966"/>
        <end position="1044"/>
    </location>
</feature>
<dbReference type="OrthoDB" id="341486at2759"/>
<comment type="similarity">
    <text evidence="1">Belongs to the WD repeat mio family.</text>
</comment>
<protein>
    <submittedName>
        <fullName evidence="7">Uncharacterized protein</fullName>
    </submittedName>
</protein>
<evidence type="ECO:0000256" key="3">
    <source>
        <dbReference type="ARBA" id="ARBA00022737"/>
    </source>
</evidence>
<evidence type="ECO:0000259" key="5">
    <source>
        <dbReference type="Pfam" id="PF17034"/>
    </source>
</evidence>
<keyword evidence="8" id="KW-1185">Reference proteome</keyword>
<dbReference type="EMBL" id="CAJPDQ010000027">
    <property type="protein sequence ID" value="CAF9927575.1"/>
    <property type="molecule type" value="Genomic_DNA"/>
</dbReference>